<feature type="domain" description="Integrase catalytic" evidence="2">
    <location>
        <begin position="800"/>
        <end position="983"/>
    </location>
</feature>
<dbReference type="Gene3D" id="3.10.10.10">
    <property type="entry name" value="HIV Type 1 Reverse Transcriptase, subunit A, domain 1"/>
    <property type="match status" value="1"/>
</dbReference>
<dbReference type="InterPro" id="IPR043502">
    <property type="entry name" value="DNA/RNA_pol_sf"/>
</dbReference>
<protein>
    <submittedName>
        <fullName evidence="3">Uncharacterized protein K02A2.6</fullName>
    </submittedName>
</protein>
<proteinExistence type="predicted"/>
<organism evidence="3 4">
    <name type="scientific">Stylophora pistillata</name>
    <name type="common">Smooth cauliflower coral</name>
    <dbReference type="NCBI Taxonomy" id="50429"/>
    <lineage>
        <taxon>Eukaryota</taxon>
        <taxon>Metazoa</taxon>
        <taxon>Cnidaria</taxon>
        <taxon>Anthozoa</taxon>
        <taxon>Hexacorallia</taxon>
        <taxon>Scleractinia</taxon>
        <taxon>Astrocoeniina</taxon>
        <taxon>Pocilloporidae</taxon>
        <taxon>Stylophora</taxon>
    </lineage>
</organism>
<feature type="region of interest" description="Disordered" evidence="1">
    <location>
        <begin position="453"/>
        <end position="479"/>
    </location>
</feature>
<dbReference type="EMBL" id="LSMT01000058">
    <property type="protein sequence ID" value="PFX29927.1"/>
    <property type="molecule type" value="Genomic_DNA"/>
</dbReference>
<gene>
    <name evidence="3" type="primary">K02A2.6</name>
    <name evidence="3" type="ORF">AWC38_SpisGene5292</name>
</gene>
<evidence type="ECO:0000313" key="4">
    <source>
        <dbReference type="Proteomes" id="UP000225706"/>
    </source>
</evidence>
<dbReference type="InterPro" id="IPR036397">
    <property type="entry name" value="RNaseH_sf"/>
</dbReference>
<feature type="compositionally biased region" description="Polar residues" evidence="1">
    <location>
        <begin position="516"/>
        <end position="528"/>
    </location>
</feature>
<accession>A0A2B4SN37</accession>
<evidence type="ECO:0000259" key="2">
    <source>
        <dbReference type="PROSITE" id="PS50994"/>
    </source>
</evidence>
<dbReference type="Proteomes" id="UP000225706">
    <property type="component" value="Unassembled WGS sequence"/>
</dbReference>
<sequence length="1066" mass="121193">MEPRATNAMEEIRHYARCCFKSKNGTEERSVLHVEVEEHESNELLEGLYIEEMRGLATELNAQVQPTSMLLKSIGGHQLDTVGKCLLDTKVKGAKGSTPLEFYVLRDNVKPLLGLESCLGLELITLNNKVEQIGLSINEVREKFTLLDEFQDVLKGLGCVEGEYNIKLQANSTPTIQPQRTVPLRLIDKLKGTLNDLEQKDIVAKGEEPVTRVSNLVIVEKLNKTLRVCLDPPDLNEAIEKEDFKPPSFETISSTLSGCKVFLVVDMSNCYWHQKLMEESSFLCVFNSPFGRYRFKRMPFGVSCASEVAQKMVEKHFGDIIIGDNMPYNSREMKEYATKYSINIITTSPTYCQANGLAEKAVHIVKNLLRKECNLNEGLMEYRKTPISNFPYSPNQMLFSRQIRSRVLVHPLVLVPQNCHDVPELLEKRQAKYKEFHDRQGSKQLPQLKEGDSVRFKKPGDKHLPRAIVTGKHDTPRSYMITDETGREYRRNRRHIHLTQEPLVTILDNDLIDDSQPVTRQSSVNSPSVARESDANLEPDLPDTDASSVPRRSTRAYVDILRSAFKRQSLEADGIPVLSEYAESLESWKERCLQKISVIGVDPASIPAEKFSPKCLPPVEASDLLSYLVLETSFYTKKQFKAFKSLEAFNQMVSGFVTSVVGKVIAGKEGPGRPILVISKDQIEYLCTINFSWEKIAKLLGISVSTLQRRRKMFEVHDKLEKFSNISDEQLDLIHKELTAPDTNQARGGFLRLNIGQRRFIGALRSRGIRVQWSRVSECPRRMNPIGTSLRWRLVIYHRKNSVPGPNSLWHFDGAHKLIRWKLVVHLCIDGFLHLIIYCKCCDNNRAETVLELFVEGTHKYGLPSKARCDYGMKNVHVAQFMLEKQGLHKGSIITGSSVHNCQVERSHRDVYSGVLCFDAQLFNEMEKTGILDPLSDLHLYCLHYIYLQRINISLKEFVAQMNNRQVSTEKNYSPLQLWTAGMQQNVNPPEPSLSDSELNQYGFDPEGLVPVEDVDYQVQLNPTTCAISGEQMLQLPDPLDNDDYQGKLSYLQCLDLISPFLNVNT</sequence>
<name>A0A2B4SN37_STYPI</name>
<dbReference type="PROSITE" id="PS50994">
    <property type="entry name" value="INTEGRASE"/>
    <property type="match status" value="1"/>
</dbReference>
<reference evidence="4" key="1">
    <citation type="journal article" date="2017" name="bioRxiv">
        <title>Comparative analysis of the genomes of Stylophora pistillata and Acropora digitifera provides evidence for extensive differences between species of corals.</title>
        <authorList>
            <person name="Voolstra C.R."/>
            <person name="Li Y."/>
            <person name="Liew Y.J."/>
            <person name="Baumgarten S."/>
            <person name="Zoccola D."/>
            <person name="Flot J.-F."/>
            <person name="Tambutte S."/>
            <person name="Allemand D."/>
            <person name="Aranda M."/>
        </authorList>
    </citation>
    <scope>NUCLEOTIDE SEQUENCE [LARGE SCALE GENOMIC DNA]</scope>
</reference>
<dbReference type="AlphaFoldDB" id="A0A2B4SN37"/>
<dbReference type="InterPro" id="IPR001584">
    <property type="entry name" value="Integrase_cat-core"/>
</dbReference>
<dbReference type="Gene3D" id="3.30.70.270">
    <property type="match status" value="1"/>
</dbReference>
<dbReference type="SUPFAM" id="SSF56672">
    <property type="entry name" value="DNA/RNA polymerases"/>
    <property type="match status" value="1"/>
</dbReference>
<dbReference type="InterPro" id="IPR058913">
    <property type="entry name" value="Integrase_dom_put"/>
</dbReference>
<dbReference type="InterPro" id="IPR043128">
    <property type="entry name" value="Rev_trsase/Diguanyl_cyclase"/>
</dbReference>
<dbReference type="SUPFAM" id="SSF53098">
    <property type="entry name" value="Ribonuclease H-like"/>
    <property type="match status" value="2"/>
</dbReference>
<dbReference type="PANTHER" id="PTHR46791:SF4">
    <property type="match status" value="1"/>
</dbReference>
<dbReference type="PANTHER" id="PTHR46791">
    <property type="entry name" value="EXPRESSED PROTEIN"/>
    <property type="match status" value="1"/>
</dbReference>
<dbReference type="GO" id="GO:0003676">
    <property type="term" value="F:nucleic acid binding"/>
    <property type="evidence" value="ECO:0007669"/>
    <property type="project" value="InterPro"/>
</dbReference>
<dbReference type="Gene3D" id="3.30.420.10">
    <property type="entry name" value="Ribonuclease H-like superfamily/Ribonuclease H"/>
    <property type="match status" value="1"/>
</dbReference>
<feature type="region of interest" description="Disordered" evidence="1">
    <location>
        <begin position="516"/>
        <end position="549"/>
    </location>
</feature>
<comment type="caution">
    <text evidence="3">The sequence shown here is derived from an EMBL/GenBank/DDBJ whole genome shotgun (WGS) entry which is preliminary data.</text>
</comment>
<dbReference type="Pfam" id="PF24764">
    <property type="entry name" value="rva_4"/>
    <property type="match status" value="1"/>
</dbReference>
<evidence type="ECO:0000313" key="3">
    <source>
        <dbReference type="EMBL" id="PFX29927.1"/>
    </source>
</evidence>
<evidence type="ECO:0000256" key="1">
    <source>
        <dbReference type="SAM" id="MobiDB-lite"/>
    </source>
</evidence>
<dbReference type="GO" id="GO:0015074">
    <property type="term" value="P:DNA integration"/>
    <property type="evidence" value="ECO:0007669"/>
    <property type="project" value="InterPro"/>
</dbReference>
<dbReference type="InterPro" id="IPR012337">
    <property type="entry name" value="RNaseH-like_sf"/>
</dbReference>
<dbReference type="OrthoDB" id="6155932at2759"/>
<feature type="compositionally biased region" description="Basic and acidic residues" evidence="1">
    <location>
        <begin position="453"/>
        <end position="464"/>
    </location>
</feature>
<keyword evidence="4" id="KW-1185">Reference proteome</keyword>